<keyword evidence="4" id="KW-0560">Oxidoreductase</keyword>
<dbReference type="EMBL" id="LZYO01000129">
    <property type="protein sequence ID" value="ODH29891.1"/>
    <property type="molecule type" value="Genomic_DNA"/>
</dbReference>
<evidence type="ECO:0000256" key="1">
    <source>
        <dbReference type="ARBA" id="ARBA00001971"/>
    </source>
</evidence>
<dbReference type="PANTHER" id="PTHR24305:SF187">
    <property type="entry name" value="P450, PUTATIVE (EUROFUNG)-RELATED"/>
    <property type="match status" value="1"/>
</dbReference>
<dbReference type="InterPro" id="IPR036396">
    <property type="entry name" value="Cyt_P450_sf"/>
</dbReference>
<comment type="caution">
    <text evidence="10">The sequence shown here is derived from an EMBL/GenBank/DDBJ whole genome shotgun (WGS) entry which is preliminary data.</text>
</comment>
<evidence type="ECO:0000256" key="5">
    <source>
        <dbReference type="ARBA" id="ARBA00023004"/>
    </source>
</evidence>
<feature type="transmembrane region" description="Helical" evidence="9">
    <location>
        <begin position="34"/>
        <end position="53"/>
    </location>
</feature>
<dbReference type="Gene3D" id="1.10.630.10">
    <property type="entry name" value="Cytochrome P450"/>
    <property type="match status" value="1"/>
</dbReference>
<organism evidence="10 11">
    <name type="scientific">Paracoccidioides brasiliensis</name>
    <dbReference type="NCBI Taxonomy" id="121759"/>
    <lineage>
        <taxon>Eukaryota</taxon>
        <taxon>Fungi</taxon>
        <taxon>Dikarya</taxon>
        <taxon>Ascomycota</taxon>
        <taxon>Pezizomycotina</taxon>
        <taxon>Eurotiomycetes</taxon>
        <taxon>Eurotiomycetidae</taxon>
        <taxon>Onygenales</taxon>
        <taxon>Ajellomycetaceae</taxon>
        <taxon>Paracoccidioides</taxon>
    </lineage>
</organism>
<dbReference type="GO" id="GO:0016705">
    <property type="term" value="F:oxidoreductase activity, acting on paired donors, with incorporation or reduction of molecular oxygen"/>
    <property type="evidence" value="ECO:0007669"/>
    <property type="project" value="InterPro"/>
</dbReference>
<feature type="binding site" description="axial binding residue" evidence="7">
    <location>
        <position position="510"/>
    </location>
    <ligand>
        <name>heme</name>
        <dbReference type="ChEBI" id="CHEBI:30413"/>
    </ligand>
    <ligandPart>
        <name>Fe</name>
        <dbReference type="ChEBI" id="CHEBI:18248"/>
    </ligandPart>
</feature>
<gene>
    <name evidence="10" type="ORF">ACO22_03656</name>
</gene>
<name>A0A1D2JFB3_PARBR</name>
<dbReference type="GO" id="GO:0004497">
    <property type="term" value="F:monooxygenase activity"/>
    <property type="evidence" value="ECO:0007669"/>
    <property type="project" value="UniProtKB-KW"/>
</dbReference>
<evidence type="ECO:0000256" key="3">
    <source>
        <dbReference type="ARBA" id="ARBA00022723"/>
    </source>
</evidence>
<comment type="similarity">
    <text evidence="2">Belongs to the cytochrome P450 family.</text>
</comment>
<dbReference type="InterPro" id="IPR001128">
    <property type="entry name" value="Cyt_P450"/>
</dbReference>
<keyword evidence="5 7" id="KW-0408">Iron</keyword>
<proteinExistence type="inferred from homology"/>
<dbReference type="CDD" id="cd11061">
    <property type="entry name" value="CYP67-like"/>
    <property type="match status" value="1"/>
</dbReference>
<evidence type="ECO:0000256" key="7">
    <source>
        <dbReference type="PIRSR" id="PIRSR602403-1"/>
    </source>
</evidence>
<dbReference type="PRINTS" id="PR00465">
    <property type="entry name" value="EP450IV"/>
</dbReference>
<dbReference type="Pfam" id="PF00067">
    <property type="entry name" value="p450"/>
    <property type="match status" value="1"/>
</dbReference>
<evidence type="ECO:0000313" key="10">
    <source>
        <dbReference type="EMBL" id="ODH29891.1"/>
    </source>
</evidence>
<dbReference type="SUPFAM" id="SSF48264">
    <property type="entry name" value="Cytochrome P450"/>
    <property type="match status" value="1"/>
</dbReference>
<comment type="cofactor">
    <cofactor evidence="1 7">
        <name>heme</name>
        <dbReference type="ChEBI" id="CHEBI:30413"/>
    </cofactor>
</comment>
<dbReference type="AlphaFoldDB" id="A0A1D2JFB3"/>
<dbReference type="GO" id="GO:0020037">
    <property type="term" value="F:heme binding"/>
    <property type="evidence" value="ECO:0007669"/>
    <property type="project" value="InterPro"/>
</dbReference>
<keyword evidence="3 7" id="KW-0479">Metal-binding</keyword>
<dbReference type="VEuPathDB" id="FungiDB:PADG_03901"/>
<keyword evidence="9" id="KW-0812">Transmembrane</keyword>
<dbReference type="Proteomes" id="UP000242814">
    <property type="component" value="Unassembled WGS sequence"/>
</dbReference>
<evidence type="ECO:0000313" key="11">
    <source>
        <dbReference type="Proteomes" id="UP000242814"/>
    </source>
</evidence>
<evidence type="ECO:0000256" key="8">
    <source>
        <dbReference type="SAM" id="MobiDB-lite"/>
    </source>
</evidence>
<keyword evidence="7" id="KW-0349">Heme</keyword>
<dbReference type="OMA" id="MIADRWI"/>
<dbReference type="VEuPathDB" id="FungiDB:PABG_01316"/>
<evidence type="ECO:0000256" key="4">
    <source>
        <dbReference type="ARBA" id="ARBA00023002"/>
    </source>
</evidence>
<protein>
    <submittedName>
        <fullName evidence="10">Uncharacterized protein</fullName>
    </submittedName>
</protein>
<keyword evidence="9" id="KW-0472">Membrane</keyword>
<evidence type="ECO:0000256" key="6">
    <source>
        <dbReference type="ARBA" id="ARBA00023033"/>
    </source>
</evidence>
<feature type="compositionally biased region" description="Low complexity" evidence="8">
    <location>
        <begin position="475"/>
        <end position="486"/>
    </location>
</feature>
<dbReference type="GO" id="GO:0005506">
    <property type="term" value="F:iron ion binding"/>
    <property type="evidence" value="ECO:0007669"/>
    <property type="project" value="InterPro"/>
</dbReference>
<dbReference type="InterPro" id="IPR002403">
    <property type="entry name" value="Cyt_P450_E_grp-IV"/>
</dbReference>
<dbReference type="PRINTS" id="PR00385">
    <property type="entry name" value="P450"/>
</dbReference>
<feature type="transmembrane region" description="Helical" evidence="9">
    <location>
        <begin position="60"/>
        <end position="82"/>
    </location>
</feature>
<reference evidence="10 11" key="1">
    <citation type="submission" date="2016-06" db="EMBL/GenBank/DDBJ databases">
        <authorList>
            <person name="Kjaerup R.B."/>
            <person name="Dalgaard T.S."/>
            <person name="Juul-Madsen H.R."/>
        </authorList>
    </citation>
    <scope>NUCLEOTIDE SEQUENCE [LARGE SCALE GENOMIC DNA]</scope>
    <source>
        <strain evidence="10 11">Pb300</strain>
    </source>
</reference>
<feature type="region of interest" description="Disordered" evidence="8">
    <location>
        <begin position="467"/>
        <end position="486"/>
    </location>
</feature>
<dbReference type="PANTHER" id="PTHR24305">
    <property type="entry name" value="CYTOCHROME P450"/>
    <property type="match status" value="1"/>
</dbReference>
<keyword evidence="9" id="KW-1133">Transmembrane helix</keyword>
<evidence type="ECO:0000256" key="2">
    <source>
        <dbReference type="ARBA" id="ARBA00010617"/>
    </source>
</evidence>
<accession>A0A1D2JFB3</accession>
<evidence type="ECO:0000256" key="9">
    <source>
        <dbReference type="SAM" id="Phobius"/>
    </source>
</evidence>
<dbReference type="OrthoDB" id="6692864at2759"/>
<keyword evidence="6" id="KW-0503">Monooxygenase</keyword>
<dbReference type="InterPro" id="IPR050121">
    <property type="entry name" value="Cytochrome_P450_monoxygenase"/>
</dbReference>
<sequence length="585" mass="65589">MLPLLCTTNIILGVVSHLQLFKQGEWERHVPTLAATYAYAIGLLSPIVVLALAKLSVRDPLLLVSAFWISYMTGLFGSISLYRVFFHPLKAFPGPLGAKLSAWWTVKVSLPGYKLPIEINKLHKKHGDFVRIRPREISISHVDAIRDIHGPGTVCIKGPFYDINYPSRSLQMIRDNTAHARRRRLWDRGLGMKALSTYEPRIVDYCTELVSQLSARTRNGKPIEITQWMDFFAFDVIGDVAFSNLFNMVKSGKPGDILITLAEAKPLLGILLSLPWTYILFRTLPIIRGLWAKRLKHSAGRLRERMKQTTTLHDLFTHLLNDNSPDSPFSSPPLIFDDFSIPRDLFFESELAIVAGSETTSSSLSALIYLLAICPEKQSLLQQELDGILTDAEDLSYQNLSANSSPFMDGCINEALRLYPAVPGNMQRMTPPEGAWIAGKWIPGDTLVSTPTYTMHRDPRNFEHPNSFIPERWLTPNSTSTSTSPTSTTDASLILHKEAFHPFLIGAHSCAGKALAFMEMRLVTALLFRTFTVRLHSGEQAHKKTTSANGTGASRFSLFDEQEPGYRTYFTAKPPPFEVLLERRG</sequence>